<dbReference type="InterPro" id="IPR021136">
    <property type="entry name" value="Flagellar_hook_control-like_C"/>
</dbReference>
<dbReference type="Gene3D" id="3.30.750.140">
    <property type="match status" value="1"/>
</dbReference>
<sequence>MVGHTSDVAASAQVSSAQAKPARPQTKDQTPSSSFGDLVDSNTQAINNAISNSAPSSNQDNAPRRSDASSNSSSSGSSDRSSNSASTDQSSQSKASDGTNSQTTTPASDTPAAPAKAGGKSKDKADASTTKAGDAKDASKDVKTDSTDGLAAAVDASVAAQTATPAATPDPTAVPVAAPVVPVDPNAAANQVTSAASSPLTIAAAGIAASASITAQISGTKTHAAGKAAKTGDGKSTDAKAALTEVAVANSDTTATDVTAKAAQVTAVDQGTPKSSFKAVVTTQGQTDVSNIGQDPAKTAQTATPAQNPATPTAAAAAHQQGPKPQTDAATTDAKVDAANRTTDVTPAAPVAHAHADTPAVAAATTDVSTQAANAVQAPQTTTTSTATASTATLTATAANPNAMPISGIPVEIAAAARAGKTRFDISLDPVDLGRIDVRINVDRNGQVTSHLTVEKPETLQMLRQDAPQLQRALDDAGLKTGSNGLSFSLRDQNSSGQNAGQNNDNGNNSRRLIISEDDQAASLPVRSSYGRMLGSSSGVDIRV</sequence>
<keyword evidence="3" id="KW-0282">Flagellum</keyword>
<feature type="compositionally biased region" description="Low complexity" evidence="1">
    <location>
        <begin position="8"/>
        <end position="19"/>
    </location>
</feature>
<dbReference type="EMBL" id="LJYG01000111">
    <property type="protein sequence ID" value="KRQ02099.1"/>
    <property type="molecule type" value="Genomic_DNA"/>
</dbReference>
<dbReference type="Pfam" id="PF02120">
    <property type="entry name" value="Flg_hook"/>
    <property type="match status" value="1"/>
</dbReference>
<evidence type="ECO:0000313" key="3">
    <source>
        <dbReference type="EMBL" id="KRQ02099.1"/>
    </source>
</evidence>
<feature type="compositionally biased region" description="Low complexity" evidence="1">
    <location>
        <begin position="492"/>
        <end position="510"/>
    </location>
</feature>
<dbReference type="STRING" id="989370.AOQ71_36215"/>
<dbReference type="Proteomes" id="UP000051936">
    <property type="component" value="Unassembled WGS sequence"/>
</dbReference>
<dbReference type="OrthoDB" id="7203912at2"/>
<feature type="region of interest" description="Disordered" evidence="1">
    <location>
        <begin position="285"/>
        <end position="335"/>
    </location>
</feature>
<feature type="compositionally biased region" description="Low complexity" evidence="1">
    <location>
        <begin position="41"/>
        <end position="59"/>
    </location>
</feature>
<feature type="compositionally biased region" description="Low complexity" evidence="1">
    <location>
        <begin position="296"/>
        <end position="335"/>
    </location>
</feature>
<evidence type="ECO:0000259" key="2">
    <source>
        <dbReference type="Pfam" id="PF02120"/>
    </source>
</evidence>
<feature type="domain" description="Flagellar hook-length control protein-like C-terminal" evidence="2">
    <location>
        <begin position="413"/>
        <end position="494"/>
    </location>
</feature>
<keyword evidence="4" id="KW-1185">Reference proteome</keyword>
<keyword evidence="3" id="KW-0966">Cell projection</keyword>
<feature type="region of interest" description="Disordered" evidence="1">
    <location>
        <begin position="1"/>
        <end position="147"/>
    </location>
</feature>
<keyword evidence="3" id="KW-0969">Cilium</keyword>
<dbReference type="CDD" id="cd17470">
    <property type="entry name" value="T3SS_Flik_C"/>
    <property type="match status" value="1"/>
</dbReference>
<evidence type="ECO:0000313" key="4">
    <source>
        <dbReference type="Proteomes" id="UP000051936"/>
    </source>
</evidence>
<dbReference type="AlphaFoldDB" id="A0A0R3CX34"/>
<proteinExistence type="predicted"/>
<protein>
    <submittedName>
        <fullName evidence="3">Flagellar hook-length control protein</fullName>
    </submittedName>
</protein>
<organism evidence="3 4">
    <name type="scientific">Bradyrhizobium manausense</name>
    <dbReference type="NCBI Taxonomy" id="989370"/>
    <lineage>
        <taxon>Bacteria</taxon>
        <taxon>Pseudomonadati</taxon>
        <taxon>Pseudomonadota</taxon>
        <taxon>Alphaproteobacteria</taxon>
        <taxon>Hyphomicrobiales</taxon>
        <taxon>Nitrobacteraceae</taxon>
        <taxon>Bradyrhizobium</taxon>
    </lineage>
</organism>
<gene>
    <name evidence="3" type="ORF">AOQ71_36215</name>
</gene>
<evidence type="ECO:0000256" key="1">
    <source>
        <dbReference type="SAM" id="MobiDB-lite"/>
    </source>
</evidence>
<feature type="compositionally biased region" description="Low complexity" evidence="1">
    <location>
        <begin position="103"/>
        <end position="118"/>
    </location>
</feature>
<name>A0A0R3CX34_9BRAD</name>
<feature type="compositionally biased region" description="Low complexity" evidence="1">
    <location>
        <begin position="68"/>
        <end position="96"/>
    </location>
</feature>
<accession>A0A0R3CX34</accession>
<reference evidence="3 4" key="1">
    <citation type="submission" date="2015-09" db="EMBL/GenBank/DDBJ databases">
        <title>Draft Genome Sequence of Bradyrhizobium manausense Strain BR 3351T, a Novel Symbiotic Nitrogen-Fixing Alphaproteobacterium Isolated from Brazilian Amazon Rain Forest.</title>
        <authorList>
            <person name="De Araujo J.L."/>
            <person name="Zilli J.E."/>
        </authorList>
    </citation>
    <scope>NUCLEOTIDE SEQUENCE [LARGE SCALE GENOMIC DNA]</scope>
    <source>
        <strain evidence="3 4">BR3351</strain>
    </source>
</reference>
<feature type="compositionally biased region" description="Basic and acidic residues" evidence="1">
    <location>
        <begin position="133"/>
        <end position="146"/>
    </location>
</feature>
<dbReference type="InterPro" id="IPR038610">
    <property type="entry name" value="FliK-like_C_sf"/>
</dbReference>
<dbReference type="RefSeq" id="WP_057757596.1">
    <property type="nucleotide sequence ID" value="NZ_LJYG01000111.1"/>
</dbReference>
<feature type="region of interest" description="Disordered" evidence="1">
    <location>
        <begin position="483"/>
        <end position="511"/>
    </location>
</feature>
<comment type="caution">
    <text evidence="3">The sequence shown here is derived from an EMBL/GenBank/DDBJ whole genome shotgun (WGS) entry which is preliminary data.</text>
</comment>